<dbReference type="SUPFAM" id="SSF50939">
    <property type="entry name" value="Sialidases"/>
    <property type="match status" value="1"/>
</dbReference>
<dbReference type="OrthoDB" id="9764969at2"/>
<sequence length="566" mass="59593">MKSISRRLSRSISQSLAGSGVIALACAIGPGAQAQTLGSLVQVAAGDPFIGCTADQVHAQESAFGSILFPSTSIEPWLAADPTTTNISTARLLVGHQQDRWDDGGSRGLVGVVSTDGGGSWTNSIPSGVTDCTGGKFRRASDPWVDFAQDGTAFFMSLVVDPMQPTTAFGARNSGMLVSRSVDHGTTWQAPVTLIRNTSPHVLNDKNSLTADPTANGNVYAVWDQLSVFPPTKDGAQLLAENEGVEIARKLLNSTAGASSVCEPFTKPPCKGGAPFFKFNFTGPSFFSRSLDNGMTWSTATPIYQPGTNKQTIDNNVRVLPDGTLVDFFTAINVVKPGSLNIGYIKSPDKGGSWSGPVFASDIQVVGVVSPDTGQPLRDAAILYSVAVNPVTGAIYLAWQDDRFVTAMCTTPTGTIPIDGIAFSESDDFGKTWSLPVMINKTPANATNACRQQAFIPAVVASGDGKTVVVTYYDFRNDTNTPAGGEGTDYFAVFCTSGCTSPGNWGNEQRLTTASFNILNAPVARGHFLGDYMGLAASGLKTVYPLFGIATAPNVTAEYTRQIALP</sequence>
<feature type="signal peptide" evidence="1">
    <location>
        <begin position="1"/>
        <end position="34"/>
    </location>
</feature>
<dbReference type="CDD" id="cd15482">
    <property type="entry name" value="Sialidase_non-viral"/>
    <property type="match status" value="1"/>
</dbReference>
<dbReference type="EMBL" id="VOSW01000108">
    <property type="protein sequence ID" value="KAE8754849.1"/>
    <property type="molecule type" value="Genomic_DNA"/>
</dbReference>
<organism evidence="2 3">
    <name type="scientific">Paraburkholderia madseniana</name>
    <dbReference type="NCBI Taxonomy" id="2599607"/>
    <lineage>
        <taxon>Bacteria</taxon>
        <taxon>Pseudomonadati</taxon>
        <taxon>Pseudomonadota</taxon>
        <taxon>Betaproteobacteria</taxon>
        <taxon>Burkholderiales</taxon>
        <taxon>Burkholderiaceae</taxon>
        <taxon>Paraburkholderia</taxon>
    </lineage>
</organism>
<evidence type="ECO:0000313" key="2">
    <source>
        <dbReference type="EMBL" id="KAE8754849.1"/>
    </source>
</evidence>
<proteinExistence type="predicted"/>
<protein>
    <submittedName>
        <fullName evidence="2">Exo-alpha-sialidase</fullName>
    </submittedName>
</protein>
<dbReference type="InterPro" id="IPR015943">
    <property type="entry name" value="WD40/YVTN_repeat-like_dom_sf"/>
</dbReference>
<reference evidence="2 3" key="1">
    <citation type="journal article" date="2020" name="Int. J. Syst. Evol. Microbiol.">
        <title>Paraburkholderia madseniana sp. nov., a phenolic acid-degrading bacterium isolated from acidic forest soil.</title>
        <authorList>
            <person name="Wilhelm R.C."/>
            <person name="Murphy S.J.L."/>
            <person name="Feriancek N.M."/>
            <person name="Karasz D.C."/>
            <person name="DeRito C.M."/>
            <person name="Newman J.D."/>
            <person name="Buckley D.H."/>
        </authorList>
    </citation>
    <scope>NUCLEOTIDE SEQUENCE [LARGE SCALE GENOMIC DNA]</scope>
    <source>
        <strain evidence="2 3">RP11</strain>
    </source>
</reference>
<name>A0A6N6W4B6_9BURK</name>
<comment type="caution">
    <text evidence="2">The sequence shown here is derived from an EMBL/GenBank/DDBJ whole genome shotgun (WGS) entry which is preliminary data.</text>
</comment>
<accession>A0A6N6W4B6</accession>
<evidence type="ECO:0000313" key="3">
    <source>
        <dbReference type="Proteomes" id="UP000463700"/>
    </source>
</evidence>
<dbReference type="Gene3D" id="2.120.10.10">
    <property type="match status" value="1"/>
</dbReference>
<dbReference type="Proteomes" id="UP000463700">
    <property type="component" value="Unassembled WGS sequence"/>
</dbReference>
<dbReference type="Gene3D" id="2.130.10.10">
    <property type="entry name" value="YVTN repeat-like/Quinoprotein amine dehydrogenase"/>
    <property type="match status" value="1"/>
</dbReference>
<gene>
    <name evidence="2" type="ORF">FSO04_37385</name>
</gene>
<dbReference type="PROSITE" id="PS51257">
    <property type="entry name" value="PROKAR_LIPOPROTEIN"/>
    <property type="match status" value="1"/>
</dbReference>
<keyword evidence="1" id="KW-0732">Signal</keyword>
<evidence type="ECO:0000256" key="1">
    <source>
        <dbReference type="SAM" id="SignalP"/>
    </source>
</evidence>
<feature type="chain" id="PRO_5026701009" evidence="1">
    <location>
        <begin position="35"/>
        <end position="566"/>
    </location>
</feature>
<dbReference type="AlphaFoldDB" id="A0A6N6W4B6"/>
<dbReference type="RefSeq" id="WP_154566507.1">
    <property type="nucleotide sequence ID" value="NZ_VOSW01000108.1"/>
</dbReference>
<dbReference type="InterPro" id="IPR036278">
    <property type="entry name" value="Sialidase_sf"/>
</dbReference>